<accession>G0LIN5</accession>
<dbReference type="InterPro" id="IPR036390">
    <property type="entry name" value="WH_DNA-bd_sf"/>
</dbReference>
<dbReference type="KEGG" id="hwc:Hqrw_2424"/>
<evidence type="ECO:0000313" key="2">
    <source>
        <dbReference type="Proteomes" id="UP000007954"/>
    </source>
</evidence>
<reference evidence="1 2" key="1">
    <citation type="journal article" date="2011" name="PLoS ONE">
        <title>Haloquadratum walsbyi: limited diversity in a global pond.</title>
        <authorList>
            <person name="Dyall-Smith M."/>
            <person name="Pfeiffer F."/>
            <person name="Klee K."/>
            <person name="Palm P."/>
            <person name="Gross K."/>
            <person name="Schuster S.C."/>
            <person name="Rampp M."/>
            <person name="Oesterhelt D."/>
        </authorList>
    </citation>
    <scope>NUCLEOTIDE SEQUENCE [LARGE SCALE GENOMIC DNA]</scope>
    <source>
        <strain evidence="2">DSM 16854 / JCM 12705 / C23</strain>
    </source>
</reference>
<dbReference type="Proteomes" id="UP000007954">
    <property type="component" value="Chromosome"/>
</dbReference>
<evidence type="ECO:0008006" key="3">
    <source>
        <dbReference type="Google" id="ProtNLM"/>
    </source>
</evidence>
<sequence length="100" mass="11131">MKEARLENPTGVLHLFQYKSVPILIDAILTLPPGREFNKTEFADHAGVTRQTVSNCIDFLPETEIVEEVPNTSPRCYRVAKSEAVKELFELNSALNAAGE</sequence>
<dbReference type="AlphaFoldDB" id="G0LIN5"/>
<evidence type="ECO:0000313" key="1">
    <source>
        <dbReference type="EMBL" id="CCC40287.1"/>
    </source>
</evidence>
<dbReference type="EMBL" id="FR746099">
    <property type="protein sequence ID" value="CCC40287.1"/>
    <property type="molecule type" value="Genomic_DNA"/>
</dbReference>
<protein>
    <recommendedName>
        <fullName evidence="3">HTH domain protein</fullName>
    </recommendedName>
</protein>
<name>G0LIN5_HALWC</name>
<proteinExistence type="predicted"/>
<organism evidence="1 2">
    <name type="scientific">Haloquadratum walsbyi (strain DSM 16854 / JCM 12705 / C23)</name>
    <dbReference type="NCBI Taxonomy" id="768065"/>
    <lineage>
        <taxon>Archaea</taxon>
        <taxon>Methanobacteriati</taxon>
        <taxon>Methanobacteriota</taxon>
        <taxon>Stenosarchaea group</taxon>
        <taxon>Halobacteria</taxon>
        <taxon>Halobacteriales</taxon>
        <taxon>Haloferacaceae</taxon>
        <taxon>Haloquadratum</taxon>
    </lineage>
</organism>
<gene>
    <name evidence="1" type="ordered locus">Hqrw_2424</name>
</gene>
<dbReference type="HOGENOM" id="CLU_170792_0_0_2"/>
<dbReference type="SUPFAM" id="SSF46785">
    <property type="entry name" value="Winged helix' DNA-binding domain"/>
    <property type="match status" value="1"/>
</dbReference>